<reference evidence="2" key="1">
    <citation type="journal article" date="2021" name="Proc. Natl. Acad. Sci. U.S.A.">
        <title>A Catalog of Tens of Thousands of Viruses from Human Metagenomes Reveals Hidden Associations with Chronic Diseases.</title>
        <authorList>
            <person name="Tisza M.J."/>
            <person name="Buck C.B."/>
        </authorList>
    </citation>
    <scope>NUCLEOTIDE SEQUENCE</scope>
    <source>
        <strain evidence="2">CtrKX6</strain>
    </source>
</reference>
<name>A0A8S5NIK1_9CAUD</name>
<accession>A0A8S5NIK1</accession>
<evidence type="ECO:0000313" key="2">
    <source>
        <dbReference type="EMBL" id="DAD94637.1"/>
    </source>
</evidence>
<proteinExistence type="predicted"/>
<sequence>MTTQNKSSKAKATTKKSTSSITDKELGNILTETLNKVAETEPKATQPQPVRIDGRDKTAFMVVMLSRPEGATLKEMAEALGWKENSIRGAMSVYAKKTGGTINSEKKDGVRTYYLKANA</sequence>
<dbReference type="Pfam" id="PF11994">
    <property type="entry name" value="DUF3489"/>
    <property type="match status" value="1"/>
</dbReference>
<dbReference type="InterPro" id="IPR021880">
    <property type="entry name" value="DUF3489"/>
</dbReference>
<dbReference type="EMBL" id="BK015179">
    <property type="protein sequence ID" value="DAD94637.1"/>
    <property type="molecule type" value="Genomic_DNA"/>
</dbReference>
<feature type="region of interest" description="Disordered" evidence="1">
    <location>
        <begin position="1"/>
        <end position="24"/>
    </location>
</feature>
<protein>
    <recommendedName>
        <fullName evidence="3">DUF3489 domain-containing protein</fullName>
    </recommendedName>
</protein>
<evidence type="ECO:0008006" key="3">
    <source>
        <dbReference type="Google" id="ProtNLM"/>
    </source>
</evidence>
<evidence type="ECO:0000256" key="1">
    <source>
        <dbReference type="SAM" id="MobiDB-lite"/>
    </source>
</evidence>
<organism evidence="2">
    <name type="scientific">Siphoviridae sp. ctrKX6</name>
    <dbReference type="NCBI Taxonomy" id="2826476"/>
    <lineage>
        <taxon>Viruses</taxon>
        <taxon>Duplodnaviria</taxon>
        <taxon>Heunggongvirae</taxon>
        <taxon>Uroviricota</taxon>
        <taxon>Caudoviricetes</taxon>
    </lineage>
</organism>